<gene>
    <name evidence="1" type="ORF">PMALA_077550</name>
</gene>
<dbReference type="VEuPathDB" id="PlasmoDB:PmUG01_00038400"/>
<dbReference type="EMBL" id="FLQW01006547">
    <property type="protein sequence ID" value="SBT00655.1"/>
    <property type="molecule type" value="Genomic_DNA"/>
</dbReference>
<name>A0A1A8X7Q6_PLAMA</name>
<proteinExistence type="predicted"/>
<protein>
    <submittedName>
        <fullName evidence="1">PIR Superfamily Protein</fullName>
    </submittedName>
</protein>
<evidence type="ECO:0000313" key="1">
    <source>
        <dbReference type="EMBL" id="SBT00655.1"/>
    </source>
</evidence>
<dbReference type="Proteomes" id="UP000078597">
    <property type="component" value="Unassembled WGS sequence"/>
</dbReference>
<accession>A0A1A8X7Q6</accession>
<evidence type="ECO:0000313" key="2">
    <source>
        <dbReference type="Proteomes" id="UP000078597"/>
    </source>
</evidence>
<dbReference type="AlphaFoldDB" id="A0A1A8X7Q6"/>
<reference evidence="2" key="1">
    <citation type="submission" date="2016-05" db="EMBL/GenBank/DDBJ databases">
        <authorList>
            <person name="Naeem Raeece"/>
        </authorList>
    </citation>
    <scope>NUCLEOTIDE SEQUENCE [LARGE SCALE GENOMIC DNA]</scope>
</reference>
<organism evidence="1 2">
    <name type="scientific">Plasmodium malariae</name>
    <dbReference type="NCBI Taxonomy" id="5858"/>
    <lineage>
        <taxon>Eukaryota</taxon>
        <taxon>Sar</taxon>
        <taxon>Alveolata</taxon>
        <taxon>Apicomplexa</taxon>
        <taxon>Aconoidasida</taxon>
        <taxon>Haemosporida</taxon>
        <taxon>Plasmodiidae</taxon>
        <taxon>Plasmodium</taxon>
        <taxon>Plasmodium (Plasmodium)</taxon>
    </lineage>
</organism>
<sequence length="178" mass="20365">MVELEESKKNQIFAIFEEDNDDSDSSCSVSHSDYCTLLNKWLNTKKNEYISEGPNCESNKNLLEEKFDVLWVPLKNGVHANFSCDRITTPYDCSVLPELKTDLSVCFTVMGTTLITCFILYKISPLGQRVHYCLNEKKRIIQNVLPEASHKLLESFSENETLHSGDRRITIGYNSVEN</sequence>